<dbReference type="SUPFAM" id="SSF69572">
    <property type="entry name" value="Activating enzymes of the ubiquitin-like proteins"/>
    <property type="match status" value="1"/>
</dbReference>
<dbReference type="InterPro" id="IPR000594">
    <property type="entry name" value="ThiF_NAD_FAD-bd"/>
</dbReference>
<dbReference type="InterPro" id="IPR045886">
    <property type="entry name" value="ThiF/MoeB/HesA"/>
</dbReference>
<accession>A0ABN4GDI1</accession>
<gene>
    <name evidence="2" type="ORF">ABB07_16530</name>
</gene>
<protein>
    <submittedName>
        <fullName evidence="2">Thiamine biosynthesis protein ThiF</fullName>
    </submittedName>
</protein>
<evidence type="ECO:0000313" key="3">
    <source>
        <dbReference type="Proteomes" id="UP000035366"/>
    </source>
</evidence>
<proteinExistence type="predicted"/>
<dbReference type="Pfam" id="PF00899">
    <property type="entry name" value="ThiF"/>
    <property type="match status" value="1"/>
</dbReference>
<dbReference type="PANTHER" id="PTHR43267">
    <property type="entry name" value="TRNA THREONYLCARBAMOYLADENOSINE DEHYDRATASE"/>
    <property type="match status" value="1"/>
</dbReference>
<feature type="domain" description="THIF-type NAD/FAD binding fold" evidence="1">
    <location>
        <begin position="185"/>
        <end position="399"/>
    </location>
</feature>
<dbReference type="InterPro" id="IPR035985">
    <property type="entry name" value="Ubiquitin-activating_enz"/>
</dbReference>
<evidence type="ECO:0000259" key="1">
    <source>
        <dbReference type="Pfam" id="PF00899"/>
    </source>
</evidence>
<name>A0ABN4GDI1_9ACTN</name>
<dbReference type="Gene3D" id="3.40.50.720">
    <property type="entry name" value="NAD(P)-binding Rossmann-like Domain"/>
    <property type="match status" value="1"/>
</dbReference>
<dbReference type="PANTHER" id="PTHR43267:SF1">
    <property type="entry name" value="TRNA THREONYLCARBAMOYLADENOSINE DEHYDRATASE"/>
    <property type="match status" value="1"/>
</dbReference>
<evidence type="ECO:0000313" key="2">
    <source>
        <dbReference type="EMBL" id="AKJ11580.1"/>
    </source>
</evidence>
<sequence>MAGRPVNPPSDGWSLTIPPRLWSALSSHLFSDGEEHGAVLLADQAEGPRGPRLLARELFIARDGEDYVPGEVGYRALSPTFVRNAIVRAREERLAYLAVHCHPGGDSVRFSRIDLASHERGYPALRQISGHIVGGVVFTPHAAAGDLWLPDGGRAALSETVIPSGNLVRLRQSPSGSAVCDPLWDRQARLLGDRGQEALSRMRVAVVGLGGVGSLLVEELARLGVGGLVLVDDETVDATNLPRLVAAERGDVGELKTNVAARNAIRANPSVRLAPIPRRVEHHESLRELSRTDWIFLAADSHAARHWVNAVVQEYLIPATQVGVKIPVVGGGEIGQIHTATRLIAPGVGCFWCNRLIDRTELAIEMHPADERERARYVPGVPAPSVMPLNTLAAGEALTHFLLATALLHGDDGDLGSVIHRPRSRERGLQDSRQDADCRWCTAAGNLARGDRGEVAMRVASAELQRT</sequence>
<keyword evidence="3" id="KW-1185">Reference proteome</keyword>
<dbReference type="Proteomes" id="UP000035366">
    <property type="component" value="Chromosome"/>
</dbReference>
<organism evidence="2 3">
    <name type="scientific">Streptomyces incarnatus</name>
    <dbReference type="NCBI Taxonomy" id="665007"/>
    <lineage>
        <taxon>Bacteria</taxon>
        <taxon>Bacillati</taxon>
        <taxon>Actinomycetota</taxon>
        <taxon>Actinomycetes</taxon>
        <taxon>Kitasatosporales</taxon>
        <taxon>Streptomycetaceae</taxon>
        <taxon>Streptomyces</taxon>
    </lineage>
</organism>
<dbReference type="EMBL" id="CP011497">
    <property type="protein sequence ID" value="AKJ11580.1"/>
    <property type="molecule type" value="Genomic_DNA"/>
</dbReference>
<reference evidence="2 3" key="1">
    <citation type="journal article" date="2015" name="ISME J.">
        <title>Draft Genome Sequence of Streptomyces incarnatus NRRL8089, which Produces the Nucleoside Antibiotic Sinefungin.</title>
        <authorList>
            <person name="Oshima K."/>
            <person name="Hattori M."/>
            <person name="Shimizu H."/>
            <person name="Fukuda K."/>
            <person name="Nemoto M."/>
            <person name="Inagaki K."/>
            <person name="Tamura T."/>
        </authorList>
    </citation>
    <scope>NUCLEOTIDE SEQUENCE [LARGE SCALE GENOMIC DNA]</scope>
    <source>
        <strain evidence="2 3">NRRL 8089</strain>
    </source>
</reference>